<dbReference type="Proteomes" id="UP000823399">
    <property type="component" value="Unassembled WGS sequence"/>
</dbReference>
<evidence type="ECO:0000313" key="2">
    <source>
        <dbReference type="EMBL" id="KAG2115163.1"/>
    </source>
</evidence>
<dbReference type="GeneID" id="64703311"/>
<feature type="compositionally biased region" description="Polar residues" evidence="1">
    <location>
        <begin position="84"/>
        <end position="96"/>
    </location>
</feature>
<sequence length="116" mass="12422">MARTLPIVGRQPRLTRTLRFTSAFRQFRRASSSVLSMSSACSLTDHIFGGDIVYHSSHTSDRLGALHLKPSTATSVIKGKISKKASTLPPSATSLADKSDDEPDIAAPVHPQPPPS</sequence>
<feature type="region of interest" description="Disordered" evidence="1">
    <location>
        <begin position="83"/>
        <end position="116"/>
    </location>
</feature>
<gene>
    <name evidence="2" type="ORF">F5147DRAFT_769617</name>
</gene>
<accession>A0A9P7FFN1</accession>
<organism evidence="2 3">
    <name type="scientific">Suillus discolor</name>
    <dbReference type="NCBI Taxonomy" id="1912936"/>
    <lineage>
        <taxon>Eukaryota</taxon>
        <taxon>Fungi</taxon>
        <taxon>Dikarya</taxon>
        <taxon>Basidiomycota</taxon>
        <taxon>Agaricomycotina</taxon>
        <taxon>Agaricomycetes</taxon>
        <taxon>Agaricomycetidae</taxon>
        <taxon>Boletales</taxon>
        <taxon>Suillineae</taxon>
        <taxon>Suillaceae</taxon>
        <taxon>Suillus</taxon>
    </lineage>
</organism>
<dbReference type="OrthoDB" id="2670904at2759"/>
<proteinExistence type="predicted"/>
<name>A0A9P7FFN1_9AGAM</name>
<reference evidence="2" key="1">
    <citation type="journal article" date="2020" name="New Phytol.">
        <title>Comparative genomics reveals dynamic genome evolution in host specialist ectomycorrhizal fungi.</title>
        <authorList>
            <person name="Lofgren L.A."/>
            <person name="Nguyen N.H."/>
            <person name="Vilgalys R."/>
            <person name="Ruytinx J."/>
            <person name="Liao H.L."/>
            <person name="Branco S."/>
            <person name="Kuo A."/>
            <person name="LaButti K."/>
            <person name="Lipzen A."/>
            <person name="Andreopoulos W."/>
            <person name="Pangilinan J."/>
            <person name="Riley R."/>
            <person name="Hundley H."/>
            <person name="Na H."/>
            <person name="Barry K."/>
            <person name="Grigoriev I.V."/>
            <person name="Stajich J.E."/>
            <person name="Kennedy P.G."/>
        </authorList>
    </citation>
    <scope>NUCLEOTIDE SEQUENCE</scope>
    <source>
        <strain evidence="2">FC423</strain>
    </source>
</reference>
<dbReference type="EMBL" id="JABBWM010000008">
    <property type="protein sequence ID" value="KAG2115163.1"/>
    <property type="molecule type" value="Genomic_DNA"/>
</dbReference>
<evidence type="ECO:0000256" key="1">
    <source>
        <dbReference type="SAM" id="MobiDB-lite"/>
    </source>
</evidence>
<evidence type="ECO:0000313" key="3">
    <source>
        <dbReference type="Proteomes" id="UP000823399"/>
    </source>
</evidence>
<comment type="caution">
    <text evidence="2">The sequence shown here is derived from an EMBL/GenBank/DDBJ whole genome shotgun (WGS) entry which is preliminary data.</text>
</comment>
<dbReference type="RefSeq" id="XP_041296880.1">
    <property type="nucleotide sequence ID" value="XM_041441052.1"/>
</dbReference>
<dbReference type="AlphaFoldDB" id="A0A9P7FFN1"/>
<keyword evidence="3" id="KW-1185">Reference proteome</keyword>
<protein>
    <submittedName>
        <fullName evidence="2">Uncharacterized protein</fullName>
    </submittedName>
</protein>